<evidence type="ECO:0000256" key="2">
    <source>
        <dbReference type="SAM" id="Phobius"/>
    </source>
</evidence>
<keyword evidence="2" id="KW-0472">Membrane</keyword>
<feature type="transmembrane region" description="Helical" evidence="2">
    <location>
        <begin position="782"/>
        <end position="804"/>
    </location>
</feature>
<accession>A0A1K1P8K5</accession>
<dbReference type="PANTHER" id="PTHR38454:SF1">
    <property type="entry name" value="INTEGRAL MEMBRANE PROTEIN"/>
    <property type="match status" value="1"/>
</dbReference>
<feature type="compositionally biased region" description="Polar residues" evidence="1">
    <location>
        <begin position="589"/>
        <end position="602"/>
    </location>
</feature>
<feature type="transmembrane region" description="Helical" evidence="2">
    <location>
        <begin position="456"/>
        <end position="477"/>
    </location>
</feature>
<dbReference type="Pfam" id="PF09586">
    <property type="entry name" value="YfhO"/>
    <property type="match status" value="2"/>
</dbReference>
<feature type="region of interest" description="Disordered" evidence="1">
    <location>
        <begin position="589"/>
        <end position="609"/>
    </location>
</feature>
<evidence type="ECO:0000313" key="3">
    <source>
        <dbReference type="EMBL" id="SFW43014.1"/>
    </source>
</evidence>
<dbReference type="Proteomes" id="UP000183461">
    <property type="component" value="Unassembled WGS sequence"/>
</dbReference>
<feature type="transmembrane region" description="Helical" evidence="2">
    <location>
        <begin position="224"/>
        <end position="246"/>
    </location>
</feature>
<feature type="transmembrane region" description="Helical" evidence="2">
    <location>
        <begin position="424"/>
        <end position="444"/>
    </location>
</feature>
<feature type="transmembrane region" description="Helical" evidence="2">
    <location>
        <begin position="329"/>
        <end position="350"/>
    </location>
</feature>
<feature type="transmembrane region" description="Helical" evidence="2">
    <location>
        <begin position="92"/>
        <end position="114"/>
    </location>
</feature>
<feature type="transmembrane region" description="Helical" evidence="2">
    <location>
        <begin position="15"/>
        <end position="35"/>
    </location>
</feature>
<dbReference type="EMBL" id="FPIP01000007">
    <property type="protein sequence ID" value="SFW43014.1"/>
    <property type="molecule type" value="Genomic_DNA"/>
</dbReference>
<proteinExistence type="predicted"/>
<dbReference type="AlphaFoldDB" id="A0A1K1P8K5"/>
<dbReference type="RefSeq" id="WP_072300742.1">
    <property type="nucleotide sequence ID" value="NZ_FPIP01000007.1"/>
</dbReference>
<name>A0A1K1P8K5_RUMFL</name>
<keyword evidence="2" id="KW-0812">Transmembrane</keyword>
<dbReference type="PANTHER" id="PTHR38454">
    <property type="entry name" value="INTEGRAL MEMBRANE PROTEIN-RELATED"/>
    <property type="match status" value="1"/>
</dbReference>
<dbReference type="InterPro" id="IPR018580">
    <property type="entry name" value="Uncharacterised_YfhO"/>
</dbReference>
<keyword evidence="2" id="KW-1133">Transmembrane helix</keyword>
<feature type="transmembrane region" description="Helical" evidence="2">
    <location>
        <begin position="303"/>
        <end position="322"/>
    </location>
</feature>
<feature type="transmembrane region" description="Helical" evidence="2">
    <location>
        <begin position="356"/>
        <end position="374"/>
    </location>
</feature>
<protein>
    <submittedName>
        <fullName evidence="3">Uncharacterized membrane protein YfhO</fullName>
    </submittedName>
</protein>
<feature type="transmembrane region" description="Helical" evidence="2">
    <location>
        <begin position="135"/>
        <end position="155"/>
    </location>
</feature>
<evidence type="ECO:0000313" key="4">
    <source>
        <dbReference type="Proteomes" id="UP000183461"/>
    </source>
</evidence>
<reference evidence="3 4" key="1">
    <citation type="submission" date="2016-11" db="EMBL/GenBank/DDBJ databases">
        <authorList>
            <person name="Jaros S."/>
            <person name="Januszkiewicz K."/>
            <person name="Wedrychowicz H."/>
        </authorList>
    </citation>
    <scope>NUCLEOTIDE SEQUENCE [LARGE SCALE GENOMIC DNA]</scope>
    <source>
        <strain evidence="3 4">YL228</strain>
    </source>
</reference>
<organism evidence="3 4">
    <name type="scientific">Ruminococcus flavefaciens</name>
    <dbReference type="NCBI Taxonomy" id="1265"/>
    <lineage>
        <taxon>Bacteria</taxon>
        <taxon>Bacillati</taxon>
        <taxon>Bacillota</taxon>
        <taxon>Clostridia</taxon>
        <taxon>Eubacteriales</taxon>
        <taxon>Oscillospiraceae</taxon>
        <taxon>Ruminococcus</taxon>
    </lineage>
</organism>
<feature type="transmembrane region" description="Helical" evidence="2">
    <location>
        <begin position="184"/>
        <end position="212"/>
    </location>
</feature>
<sequence length="842" mass="96057">MKKSCGNIRSYKEKYLSAFLIGFIVMLLTTLPMMLTERGYFIYFGDYNAQQIPFYSLANDTVRSGSFGWNWFTDLGSDFMTSYSFYLFGSPFFWLSTILPRGLVIYSMPFLLAMKHGFASLTAYIYIRRFVRGKNAALTGALLYAFSGFQVYNIFFNHFQDVTAFFPLMLIAMEENINCRRKGVFALSVALMACVNYYFFAGQAVFLVLYYLFRMRCKDFHTSWKQFFGLVFEAVIGSLMAAFILLPSAMALMGNYRISEHAYGADMVAYYDKTLIPRIIQTFFMPSDPPAYPNLLRSDYEKWASIGGYLPLFSMVGVLSFMRMHKKHWAARLLICCGIFALIPVLNSLFQAANSYYYARWFYMPILIMAMMTAHSLDDENCDCKFGLRFCAVMLAALAVMGVFPAKPEDGKKAKLFTMADDVLYFYLTIGVAVVFLICTFFILRRKQKGTLSTRFMVGVTAAASVICIITTSLYGANTIGDSRKYISAAIEGGDGVYEKVTEDNFFRIDISEDCDNYPMIWGLPSMRAFQSVVSTSIMDFYSFIGIQRDVASRAELSNYPLRGLFSVKYYYKEKTKGCSYEELLSASMQSSAEPEPSSKTSASDDEDTSRVIIPDELPSFKYIGENEHFEIYENQLYIPMGFGYDKYVKKSDADNKSKLQRQNVLMKALVLSDEQAEKYSDILTEYEMPASSALSRNTYTVFCKEKRMCCSKKFTYDSHGFTSVIDLSKPQLVFFSVPYSEGWTAEVNGVPADVERVDEGFMAVRADTGENTIVFRYETPYLRTGIIISLCSAAVLVIYVLIFRRKRGGLSDMKHYYDYTSCEKIQAAQQYCDSLFKKERK</sequence>
<evidence type="ECO:0000256" key="1">
    <source>
        <dbReference type="SAM" id="MobiDB-lite"/>
    </source>
</evidence>
<gene>
    <name evidence="3" type="ORF">SAMN02910280_2512</name>
</gene>
<feature type="transmembrane region" description="Helical" evidence="2">
    <location>
        <begin position="386"/>
        <end position="404"/>
    </location>
</feature>